<reference evidence="2 3" key="1">
    <citation type="submission" date="2023-02" db="EMBL/GenBank/DDBJ databases">
        <title>Genome sequence of Sphingomonas naphthae.</title>
        <authorList>
            <person name="Kim S."/>
            <person name="Heo J."/>
            <person name="Kwon S.-W."/>
        </authorList>
    </citation>
    <scope>NUCLEOTIDE SEQUENCE [LARGE SCALE GENOMIC DNA]</scope>
    <source>
        <strain evidence="2 3">KACC 18716</strain>
    </source>
</reference>
<dbReference type="PANTHER" id="PTHR20854">
    <property type="entry name" value="INOSITOL MONOPHOSPHATASE"/>
    <property type="match status" value="1"/>
</dbReference>
<evidence type="ECO:0000256" key="1">
    <source>
        <dbReference type="ARBA" id="ARBA00009759"/>
    </source>
</evidence>
<dbReference type="PANTHER" id="PTHR20854:SF4">
    <property type="entry name" value="INOSITOL-1-MONOPHOSPHATASE-RELATED"/>
    <property type="match status" value="1"/>
</dbReference>
<organism evidence="2 3">
    <name type="scientific">Sphingomonas naphthae</name>
    <dbReference type="NCBI Taxonomy" id="1813468"/>
    <lineage>
        <taxon>Bacteria</taxon>
        <taxon>Pseudomonadati</taxon>
        <taxon>Pseudomonadota</taxon>
        <taxon>Alphaproteobacteria</taxon>
        <taxon>Sphingomonadales</taxon>
        <taxon>Sphingomonadaceae</taxon>
        <taxon>Sphingomonas</taxon>
    </lineage>
</organism>
<dbReference type="Pfam" id="PF00459">
    <property type="entry name" value="Inositol_P"/>
    <property type="match status" value="1"/>
</dbReference>
<dbReference type="EMBL" id="CP117411">
    <property type="protein sequence ID" value="WCT75163.1"/>
    <property type="molecule type" value="Genomic_DNA"/>
</dbReference>
<evidence type="ECO:0000313" key="3">
    <source>
        <dbReference type="Proteomes" id="UP001220395"/>
    </source>
</evidence>
<dbReference type="Gene3D" id="3.30.540.10">
    <property type="entry name" value="Fructose-1,6-Bisphosphatase, subunit A, domain 1"/>
    <property type="match status" value="1"/>
</dbReference>
<comment type="similarity">
    <text evidence="1">Belongs to the inositol monophosphatase superfamily.</text>
</comment>
<dbReference type="RefSeq" id="WP_273690766.1">
    <property type="nucleotide sequence ID" value="NZ_CP117411.1"/>
</dbReference>
<gene>
    <name evidence="2" type="ORF">PQ455_08085</name>
</gene>
<name>A0ABY7TPW6_9SPHN</name>
<proteinExistence type="inferred from homology"/>
<accession>A0ABY7TPW6</accession>
<dbReference type="SUPFAM" id="SSF56655">
    <property type="entry name" value="Carbohydrate phosphatase"/>
    <property type="match status" value="1"/>
</dbReference>
<dbReference type="PRINTS" id="PR00377">
    <property type="entry name" value="IMPHPHTASES"/>
</dbReference>
<dbReference type="InterPro" id="IPR000760">
    <property type="entry name" value="Inositol_monophosphatase-like"/>
</dbReference>
<keyword evidence="3" id="KW-1185">Reference proteome</keyword>
<evidence type="ECO:0000313" key="2">
    <source>
        <dbReference type="EMBL" id="WCT75163.1"/>
    </source>
</evidence>
<dbReference type="Proteomes" id="UP001220395">
    <property type="component" value="Chromosome"/>
</dbReference>
<sequence>MADLRDWAVAEAMREVAAQVIMPRFQRLAEHEIDEKEPGDLVTVVDKQSEARLTRALMAIEPGSRVVGEEAVAANPALLGTIGDGLVWIVDPLDGTANYAAGDTPFAVMVALARDGVVEAGWILDPVSPRMLHAVKGEGAFVDGVRIRSRGTGLPMPVAALATRFLPLGVREQFETRSLGHLAPVPIPGCAGEQYPRVGLGLNDVALFWRSLPWDHAPGALWLEEAGGKVARLDGRPYRVTETGEGLLAAATPELWDRAAAILVG</sequence>
<protein>
    <submittedName>
        <fullName evidence="2">Inositol monophosphatase</fullName>
    </submittedName>
</protein>
<dbReference type="Gene3D" id="3.40.190.80">
    <property type="match status" value="1"/>
</dbReference>